<dbReference type="InterPro" id="IPR003599">
    <property type="entry name" value="Ig_sub"/>
</dbReference>
<keyword evidence="4" id="KW-1185">Reference proteome</keyword>
<dbReference type="InterPro" id="IPR050958">
    <property type="entry name" value="Cell_Adh-Cytoskel_Orgn"/>
</dbReference>
<dbReference type="EnsemblMetazoa" id="PPAI008304-RA">
    <property type="protein sequence ID" value="PPAI008304-PA"/>
    <property type="gene ID" value="PPAI008304"/>
</dbReference>
<sequence>MKVSMNPRIKLIPGQSRKGGTVDLDNSYNLEIRDVRTSDTGKYICQLSSMNPREVIHTLVVLVPPKITFMTPAARMEVAKGSTVYLECHGDGNPAPTISWSRKNDVMPNGESSNEKEIIEIRNADRTAIGMYKCSADNHVGTPDTREVEVSVIYPPEIELERRMVHTGIGFEVQLICVIHAEPPANIHWFFGTAQLATTERHSQQNHGSRLRI</sequence>
<reference evidence="3" key="1">
    <citation type="submission" date="2022-08" db="UniProtKB">
        <authorList>
            <consortium name="EnsemblMetazoa"/>
        </authorList>
    </citation>
    <scope>IDENTIFICATION</scope>
    <source>
        <strain evidence="3">Israel</strain>
    </source>
</reference>
<dbReference type="GO" id="GO:0030424">
    <property type="term" value="C:axon"/>
    <property type="evidence" value="ECO:0007669"/>
    <property type="project" value="TreeGrafter"/>
</dbReference>
<dbReference type="PANTHER" id="PTHR45080">
    <property type="entry name" value="CONTACTIN 5"/>
    <property type="match status" value="1"/>
</dbReference>
<protein>
    <recommendedName>
        <fullName evidence="2">Ig-like domain-containing protein</fullName>
    </recommendedName>
</protein>
<evidence type="ECO:0000259" key="2">
    <source>
        <dbReference type="PROSITE" id="PS50835"/>
    </source>
</evidence>
<dbReference type="SMART" id="SM00408">
    <property type="entry name" value="IGc2"/>
    <property type="match status" value="1"/>
</dbReference>
<dbReference type="Gene3D" id="2.60.40.10">
    <property type="entry name" value="Immunoglobulins"/>
    <property type="match status" value="3"/>
</dbReference>
<dbReference type="InterPro" id="IPR036179">
    <property type="entry name" value="Ig-like_dom_sf"/>
</dbReference>
<dbReference type="VEuPathDB" id="VectorBase:PPAPM1_002652"/>
<dbReference type="Pfam" id="PF13927">
    <property type="entry name" value="Ig_3"/>
    <property type="match status" value="1"/>
</dbReference>
<dbReference type="PANTHER" id="PTHR45080:SF5">
    <property type="entry name" value="PROTEIN TURTLE-LIKE PROTEIN"/>
    <property type="match status" value="1"/>
</dbReference>
<evidence type="ECO:0000256" key="1">
    <source>
        <dbReference type="ARBA" id="ARBA00023319"/>
    </source>
</evidence>
<dbReference type="GO" id="GO:0050808">
    <property type="term" value="P:synapse organization"/>
    <property type="evidence" value="ECO:0007669"/>
    <property type="project" value="TreeGrafter"/>
</dbReference>
<dbReference type="EMBL" id="AJVK01015749">
    <property type="status" value="NOT_ANNOTATED_CDS"/>
    <property type="molecule type" value="Genomic_DNA"/>
</dbReference>
<accession>A0A1B0DJ80</accession>
<dbReference type="InterPro" id="IPR013783">
    <property type="entry name" value="Ig-like_fold"/>
</dbReference>
<feature type="domain" description="Ig-like" evidence="2">
    <location>
        <begin position="65"/>
        <end position="151"/>
    </location>
</feature>
<dbReference type="Proteomes" id="UP000092462">
    <property type="component" value="Unassembled WGS sequence"/>
</dbReference>
<dbReference type="InterPro" id="IPR007110">
    <property type="entry name" value="Ig-like_dom"/>
</dbReference>
<evidence type="ECO:0000313" key="4">
    <source>
        <dbReference type="Proteomes" id="UP000092462"/>
    </source>
</evidence>
<dbReference type="InterPro" id="IPR003598">
    <property type="entry name" value="Ig_sub2"/>
</dbReference>
<dbReference type="SMART" id="SM00409">
    <property type="entry name" value="IG"/>
    <property type="match status" value="2"/>
</dbReference>
<dbReference type="GO" id="GO:0007156">
    <property type="term" value="P:homophilic cell adhesion via plasma membrane adhesion molecules"/>
    <property type="evidence" value="ECO:0007669"/>
    <property type="project" value="TreeGrafter"/>
</dbReference>
<dbReference type="AlphaFoldDB" id="A0A1B0DJ80"/>
<dbReference type="PROSITE" id="PS50835">
    <property type="entry name" value="IG_LIKE"/>
    <property type="match status" value="2"/>
</dbReference>
<dbReference type="SUPFAM" id="SSF48726">
    <property type="entry name" value="Immunoglobulin"/>
    <property type="match status" value="3"/>
</dbReference>
<name>A0A1B0DJ80_PHLPP</name>
<dbReference type="GO" id="GO:0008046">
    <property type="term" value="F:axon guidance receptor activity"/>
    <property type="evidence" value="ECO:0007669"/>
    <property type="project" value="TreeGrafter"/>
</dbReference>
<evidence type="ECO:0000313" key="3">
    <source>
        <dbReference type="EnsemblMetazoa" id="PPAI008304-PA"/>
    </source>
</evidence>
<feature type="domain" description="Ig-like" evidence="2">
    <location>
        <begin position="156"/>
        <end position="213"/>
    </location>
</feature>
<dbReference type="GO" id="GO:0043025">
    <property type="term" value="C:neuronal cell body"/>
    <property type="evidence" value="ECO:0007669"/>
    <property type="project" value="TreeGrafter"/>
</dbReference>
<keyword evidence="1" id="KW-0393">Immunoglobulin domain</keyword>
<proteinExistence type="predicted"/>
<dbReference type="VEuPathDB" id="VectorBase:PPAI008304"/>
<organism evidence="3 4">
    <name type="scientific">Phlebotomus papatasi</name>
    <name type="common">Sandfly</name>
    <dbReference type="NCBI Taxonomy" id="29031"/>
    <lineage>
        <taxon>Eukaryota</taxon>
        <taxon>Metazoa</taxon>
        <taxon>Ecdysozoa</taxon>
        <taxon>Arthropoda</taxon>
        <taxon>Hexapoda</taxon>
        <taxon>Insecta</taxon>
        <taxon>Pterygota</taxon>
        <taxon>Neoptera</taxon>
        <taxon>Endopterygota</taxon>
        <taxon>Diptera</taxon>
        <taxon>Nematocera</taxon>
        <taxon>Psychodoidea</taxon>
        <taxon>Psychodidae</taxon>
        <taxon>Phlebotomus</taxon>
        <taxon>Phlebotomus</taxon>
    </lineage>
</organism>
<dbReference type="GO" id="GO:0005886">
    <property type="term" value="C:plasma membrane"/>
    <property type="evidence" value="ECO:0007669"/>
    <property type="project" value="TreeGrafter"/>
</dbReference>
<dbReference type="FunFam" id="2.60.40.10:FF:001233">
    <property type="entry name" value="Uncharacterized protein, isoform B"/>
    <property type="match status" value="1"/>
</dbReference>